<dbReference type="Proteomes" id="UP000776983">
    <property type="component" value="Unassembled WGS sequence"/>
</dbReference>
<evidence type="ECO:0000256" key="2">
    <source>
        <dbReference type="ARBA" id="ARBA00022448"/>
    </source>
</evidence>
<evidence type="ECO:0000259" key="8">
    <source>
        <dbReference type="PROSITE" id="PS50850"/>
    </source>
</evidence>
<feature type="transmembrane region" description="Helical" evidence="7">
    <location>
        <begin position="140"/>
        <end position="162"/>
    </location>
</feature>
<evidence type="ECO:0000256" key="3">
    <source>
        <dbReference type="ARBA" id="ARBA00022475"/>
    </source>
</evidence>
<gene>
    <name evidence="9" type="ORF">H0484_03065</name>
</gene>
<feature type="transmembrane region" description="Helical" evidence="7">
    <location>
        <begin position="392"/>
        <end position="412"/>
    </location>
</feature>
<accession>A0ABS8C9M9</accession>
<dbReference type="SUPFAM" id="SSF103473">
    <property type="entry name" value="MFS general substrate transporter"/>
    <property type="match status" value="1"/>
</dbReference>
<dbReference type="InterPro" id="IPR036259">
    <property type="entry name" value="MFS_trans_sf"/>
</dbReference>
<feature type="transmembrane region" description="Helical" evidence="7">
    <location>
        <begin position="21"/>
        <end position="41"/>
    </location>
</feature>
<dbReference type="CDD" id="cd17321">
    <property type="entry name" value="MFS_MMR_MDR_like"/>
    <property type="match status" value="1"/>
</dbReference>
<feature type="transmembrane region" description="Helical" evidence="7">
    <location>
        <begin position="329"/>
        <end position="348"/>
    </location>
</feature>
<dbReference type="InterPro" id="IPR011701">
    <property type="entry name" value="MFS"/>
</dbReference>
<dbReference type="Gene3D" id="1.20.1250.20">
    <property type="entry name" value="MFS general substrate transporter like domains"/>
    <property type="match status" value="1"/>
</dbReference>
<proteinExistence type="predicted"/>
<dbReference type="PRINTS" id="PR01036">
    <property type="entry name" value="TCRTETB"/>
</dbReference>
<feature type="domain" description="Major facilitator superfamily (MFS) profile" evidence="8">
    <location>
        <begin position="16"/>
        <end position="446"/>
    </location>
</feature>
<dbReference type="PROSITE" id="PS50850">
    <property type="entry name" value="MFS"/>
    <property type="match status" value="1"/>
</dbReference>
<feature type="transmembrane region" description="Helical" evidence="7">
    <location>
        <begin position="53"/>
        <end position="74"/>
    </location>
</feature>
<dbReference type="InterPro" id="IPR020846">
    <property type="entry name" value="MFS_dom"/>
</dbReference>
<keyword evidence="2" id="KW-0813">Transport</keyword>
<evidence type="ECO:0000256" key="1">
    <source>
        <dbReference type="ARBA" id="ARBA00004651"/>
    </source>
</evidence>
<protein>
    <submittedName>
        <fullName evidence="9">MFS transporter</fullName>
    </submittedName>
</protein>
<evidence type="ECO:0000256" key="7">
    <source>
        <dbReference type="SAM" id="Phobius"/>
    </source>
</evidence>
<evidence type="ECO:0000313" key="9">
    <source>
        <dbReference type="EMBL" id="MCB5362735.1"/>
    </source>
</evidence>
<keyword evidence="3" id="KW-1003">Cell membrane</keyword>
<feature type="transmembrane region" description="Helical" evidence="7">
    <location>
        <begin position="224"/>
        <end position="243"/>
    </location>
</feature>
<dbReference type="RefSeq" id="WP_226952958.1">
    <property type="nucleotide sequence ID" value="NZ_JACDXW010000001.1"/>
</dbReference>
<feature type="transmembrane region" description="Helical" evidence="7">
    <location>
        <begin position="81"/>
        <end position="101"/>
    </location>
</feature>
<evidence type="ECO:0000256" key="6">
    <source>
        <dbReference type="ARBA" id="ARBA00023136"/>
    </source>
</evidence>
<feature type="transmembrane region" description="Helical" evidence="7">
    <location>
        <begin position="201"/>
        <end position="218"/>
    </location>
</feature>
<keyword evidence="5 7" id="KW-1133">Transmembrane helix</keyword>
<feature type="transmembrane region" description="Helical" evidence="7">
    <location>
        <begin position="295"/>
        <end position="317"/>
    </location>
</feature>
<evidence type="ECO:0000313" key="10">
    <source>
        <dbReference type="Proteomes" id="UP000776983"/>
    </source>
</evidence>
<evidence type="ECO:0000256" key="4">
    <source>
        <dbReference type="ARBA" id="ARBA00022692"/>
    </source>
</evidence>
<reference evidence="9 10" key="1">
    <citation type="submission" date="2020-07" db="EMBL/GenBank/DDBJ databases">
        <title>Pusillimonas sp. nov., isolated from poultry manure in Taiwan.</title>
        <authorList>
            <person name="Lin S.-Y."/>
            <person name="Tang Y.-S."/>
            <person name="Young C.-C."/>
        </authorList>
    </citation>
    <scope>NUCLEOTIDE SEQUENCE [LARGE SCALE GENOMIC DNA]</scope>
    <source>
        <strain evidence="9 10">CC-YST705</strain>
    </source>
</reference>
<feature type="transmembrane region" description="Helical" evidence="7">
    <location>
        <begin position="107"/>
        <end position="128"/>
    </location>
</feature>
<evidence type="ECO:0000256" key="5">
    <source>
        <dbReference type="ARBA" id="ARBA00022989"/>
    </source>
</evidence>
<organism evidence="9 10">
    <name type="scientific">Mesopusillimonas faecipullorum</name>
    <dbReference type="NCBI Taxonomy" id="2755040"/>
    <lineage>
        <taxon>Bacteria</taxon>
        <taxon>Pseudomonadati</taxon>
        <taxon>Pseudomonadota</taxon>
        <taxon>Betaproteobacteria</taxon>
        <taxon>Burkholderiales</taxon>
        <taxon>Alcaligenaceae</taxon>
        <taxon>Mesopusillimonas</taxon>
    </lineage>
</organism>
<dbReference type="PANTHER" id="PTHR42718:SF46">
    <property type="entry name" value="BLR6921 PROTEIN"/>
    <property type="match status" value="1"/>
</dbReference>
<feature type="transmembrane region" description="Helical" evidence="7">
    <location>
        <begin position="424"/>
        <end position="442"/>
    </location>
</feature>
<dbReference type="EMBL" id="JACDXW010000001">
    <property type="protein sequence ID" value="MCB5362735.1"/>
    <property type="molecule type" value="Genomic_DNA"/>
</dbReference>
<dbReference type="Pfam" id="PF07690">
    <property type="entry name" value="MFS_1"/>
    <property type="match status" value="1"/>
</dbReference>
<feature type="transmembrane region" description="Helical" evidence="7">
    <location>
        <begin position="354"/>
        <end position="371"/>
    </location>
</feature>
<dbReference type="PANTHER" id="PTHR42718">
    <property type="entry name" value="MAJOR FACILITATOR SUPERFAMILY MULTIDRUG TRANSPORTER MFSC"/>
    <property type="match status" value="1"/>
</dbReference>
<feature type="transmembrane region" description="Helical" evidence="7">
    <location>
        <begin position="264"/>
        <end position="289"/>
    </location>
</feature>
<name>A0ABS8C9M9_9BURK</name>
<dbReference type="Gene3D" id="1.20.1720.10">
    <property type="entry name" value="Multidrug resistance protein D"/>
    <property type="match status" value="1"/>
</dbReference>
<comment type="subcellular location">
    <subcellularLocation>
        <location evidence="1">Cell membrane</location>
        <topology evidence="1">Multi-pass membrane protein</topology>
    </subcellularLocation>
</comment>
<keyword evidence="4 7" id="KW-0812">Transmembrane</keyword>
<keyword evidence="6 7" id="KW-0472">Membrane</keyword>
<keyword evidence="10" id="KW-1185">Reference proteome</keyword>
<comment type="caution">
    <text evidence="9">The sequence shown here is derived from an EMBL/GenBank/DDBJ whole genome shotgun (WGS) entry which is preliminary data.</text>
</comment>
<feature type="transmembrane region" description="Helical" evidence="7">
    <location>
        <begin position="168"/>
        <end position="189"/>
    </location>
</feature>
<sequence length="446" mass="46619">MTQPADGLPLPRRHWAMAVMYLGMIVAVLDGSMTSVALPTIAHDLGISSGRVVWVTVAYSLTIVMTLLPLTAALERVGYQNMFRGGMVICIAAGVACALSSTFPTLIASRVALGIGTSMLMCLVGGLLRNIFPTRMLGMGISLNAVVVGSVAVLGPVIGAFILQAVSWRWLFILQVPLSAVCLLGAHYLPDGTRVRRPFDWWACLLSMAMFGLVVLGMDIVASMFWVGLACLAVGALAAVVLLRWSRGQAAPLVPVDLLAVPSVAFAVAASALSFATLTGAFVAMPFYFLEVRQYTYGQVGVLMGLWALGTMSMAPLAGYLSDRHGVELLCAVGGGTMTLGLILAIVVGDNGGLWPYAFIMLLGGAGFGFFQTPNNRALLIGAPRQRSGAAGGLQAVTRVFGQSFGMALVGIALSLSDSNGPEWGMAAAICCGAGALTVNLVRLRR</sequence>